<evidence type="ECO:0000256" key="2">
    <source>
        <dbReference type="SAM" id="Phobius"/>
    </source>
</evidence>
<accession>A0A0J8C1L2</accession>
<feature type="transmembrane region" description="Helical" evidence="2">
    <location>
        <begin position="405"/>
        <end position="425"/>
    </location>
</feature>
<feature type="transmembrane region" description="Helical" evidence="2">
    <location>
        <begin position="223"/>
        <end position="241"/>
    </location>
</feature>
<evidence type="ECO:0000313" key="4">
    <source>
        <dbReference type="Proteomes" id="UP000037432"/>
    </source>
</evidence>
<feature type="transmembrane region" description="Helical" evidence="2">
    <location>
        <begin position="432"/>
        <end position="449"/>
    </location>
</feature>
<keyword evidence="2" id="KW-1133">Transmembrane helix</keyword>
<gene>
    <name evidence="3" type="ORF">ACM01_26505</name>
</gene>
<dbReference type="AlphaFoldDB" id="A0A0J8C1L2"/>
<dbReference type="EMBL" id="LFNT01000034">
    <property type="protein sequence ID" value="KMS71615.1"/>
    <property type="molecule type" value="Genomic_DNA"/>
</dbReference>
<evidence type="ECO:0000256" key="1">
    <source>
        <dbReference type="SAM" id="MobiDB-lite"/>
    </source>
</evidence>
<keyword evidence="2" id="KW-0472">Membrane</keyword>
<evidence type="ECO:0000313" key="3">
    <source>
        <dbReference type="EMBL" id="KMS71615.1"/>
    </source>
</evidence>
<feature type="compositionally biased region" description="Acidic residues" evidence="1">
    <location>
        <begin position="254"/>
        <end position="263"/>
    </location>
</feature>
<keyword evidence="2" id="KW-0812">Transmembrane</keyword>
<dbReference type="PATRIC" id="fig|1938.3.peg.7948"/>
<dbReference type="Pfam" id="PF03806">
    <property type="entry name" value="ABG_transport"/>
    <property type="match status" value="1"/>
</dbReference>
<name>A0A0J8C1L2_STRVR</name>
<dbReference type="GO" id="GO:0015558">
    <property type="term" value="F:secondary active p-aminobenzoyl-glutamate transmembrane transporter activity"/>
    <property type="evidence" value="ECO:0007669"/>
    <property type="project" value="InterPro"/>
</dbReference>
<feature type="transmembrane region" description="Helical" evidence="2">
    <location>
        <begin position="291"/>
        <end position="311"/>
    </location>
</feature>
<proteinExistence type="predicted"/>
<dbReference type="GO" id="GO:1902604">
    <property type="term" value="P:p-aminobenzoyl-glutamate transmembrane transport"/>
    <property type="evidence" value="ECO:0007669"/>
    <property type="project" value="InterPro"/>
</dbReference>
<dbReference type="Proteomes" id="UP000037432">
    <property type="component" value="Unassembled WGS sequence"/>
</dbReference>
<reference evidence="3 4" key="1">
    <citation type="submission" date="2015-06" db="EMBL/GenBank/DDBJ databases">
        <authorList>
            <person name="Ju K.-S."/>
            <person name="Doroghazi J.R."/>
            <person name="Metcalf W.W."/>
        </authorList>
    </citation>
    <scope>NUCLEOTIDE SEQUENCE [LARGE SCALE GENOMIC DNA]</scope>
    <source>
        <strain evidence="3 4">NRRL 3414</strain>
    </source>
</reference>
<protein>
    <submittedName>
        <fullName evidence="3">Transporter</fullName>
    </submittedName>
</protein>
<comment type="caution">
    <text evidence="3">The sequence shown here is derived from an EMBL/GenBank/DDBJ whole genome shotgun (WGS) entry which is preliminary data.</text>
</comment>
<organism evidence="3 4">
    <name type="scientific">Streptomyces viridochromogenes</name>
    <dbReference type="NCBI Taxonomy" id="1938"/>
    <lineage>
        <taxon>Bacteria</taxon>
        <taxon>Bacillati</taxon>
        <taxon>Actinomycetota</taxon>
        <taxon>Actinomycetes</taxon>
        <taxon>Kitasatosporales</taxon>
        <taxon>Streptomycetaceae</taxon>
        <taxon>Streptomyces</taxon>
    </lineage>
</organism>
<feature type="transmembrane region" description="Helical" evidence="2">
    <location>
        <begin position="493"/>
        <end position="516"/>
    </location>
</feature>
<feature type="transmembrane region" description="Helical" evidence="2">
    <location>
        <begin position="94"/>
        <end position="113"/>
    </location>
</feature>
<feature type="transmembrane region" description="Helical" evidence="2">
    <location>
        <begin position="455"/>
        <end position="481"/>
    </location>
</feature>
<dbReference type="PANTHER" id="PTHR30282:SF0">
    <property type="entry name" value="P-AMINOBENZOYL-GLUTAMATE TRANSPORT PROTEIN"/>
    <property type="match status" value="1"/>
</dbReference>
<feature type="transmembrane region" description="Helical" evidence="2">
    <location>
        <begin position="366"/>
        <end position="385"/>
    </location>
</feature>
<sequence>MGSQWRVASNQTTEQAPLTGLMALLVRIERLGNKLPHPFWLFGVLSVVLALVSWALSAAGASALNPASGKTVTVHSLVSGDGLRMMINDAVTNYATFPPLGTILVVMLGVAVADRSGMLPAMLRGAVARVPARWLTFTLAFTAMVAHAASDAAYVVLVPLGALAFKAVGRSPMLGAVVAFVSVSAGYDASPLVTPTDAVLAGLTTAAAQTVDPGYVVNPLSNYFFSIGSSVVLAAVITVVTEKVIARRVAAMPDEPEPGDQDAPDAHDAAGSPASLTLGADERRGLRNAGLALLAYVVVVVAAMVPVSSPLRGEGGSIVQSPVLTGIAVVLAVAFLIAGAVYGRAVGTVRSGRDIPDHMAKGLREMAPILVLFFAISQFLAYFKWTGVGEVMAIRGADLLKSAGITGPWAFLGILLVCTLINLLVTSGSAQWALVGPVFVPMFMLLDIPPEVTQAVYRIADSCTNAATPMSAYFVMTLGVVQRYRRSAGIGTLLSLTLPLCLTMLAAWTLLFYAWWALGIPLGPGVPVR</sequence>
<dbReference type="InterPro" id="IPR004697">
    <property type="entry name" value="AbgT"/>
</dbReference>
<feature type="transmembrane region" description="Helical" evidence="2">
    <location>
        <begin position="134"/>
        <end position="157"/>
    </location>
</feature>
<feature type="transmembrane region" description="Helical" evidence="2">
    <location>
        <begin position="323"/>
        <end position="345"/>
    </location>
</feature>
<dbReference type="PANTHER" id="PTHR30282">
    <property type="entry name" value="P-AMINOBENZOYL GLUTAMATE TRANSPORTER"/>
    <property type="match status" value="1"/>
</dbReference>
<feature type="region of interest" description="Disordered" evidence="1">
    <location>
        <begin position="253"/>
        <end position="274"/>
    </location>
</feature>
<feature type="transmembrane region" description="Helical" evidence="2">
    <location>
        <begin position="39"/>
        <end position="64"/>
    </location>
</feature>